<reference evidence="1 2" key="1">
    <citation type="submission" date="2023-02" db="EMBL/GenBank/DDBJ databases">
        <title>Study of novel species of the Microbacterium genus.</title>
        <authorList>
            <person name="Arroyo-Herrera I."/>
            <person name="Roman-Ponce B."/>
            <person name="Vasquez-Murrieta M.S."/>
        </authorList>
    </citation>
    <scope>NUCLEOTIDE SEQUENCE [LARGE SCALE GENOMIC DNA]</scope>
    <source>
        <strain evidence="1 2">NE1TT3</strain>
    </source>
</reference>
<evidence type="ECO:0000313" key="2">
    <source>
        <dbReference type="Proteomes" id="UP001218170"/>
    </source>
</evidence>
<evidence type="ECO:0000313" key="1">
    <source>
        <dbReference type="EMBL" id="MDD7963310.1"/>
    </source>
</evidence>
<proteinExistence type="predicted"/>
<protein>
    <submittedName>
        <fullName evidence="1">Uncharacterized protein</fullName>
    </submittedName>
</protein>
<gene>
    <name evidence="1" type="ORF">PUW80_13215</name>
</gene>
<accession>A0ABT5SKE5</accession>
<dbReference type="Proteomes" id="UP001218170">
    <property type="component" value="Unassembled WGS sequence"/>
</dbReference>
<dbReference type="EMBL" id="JAQZCI010000004">
    <property type="protein sequence ID" value="MDD7963310.1"/>
    <property type="molecule type" value="Genomic_DNA"/>
</dbReference>
<dbReference type="RefSeq" id="WP_274264888.1">
    <property type="nucleotide sequence ID" value="NZ_JAQZCI010000004.1"/>
</dbReference>
<name>A0ABT5SKE5_9MICO</name>
<sequence>MKIHVPLLSAAEQGAQAGLRAGMKQMLEISNGLAPKDDEDLVDSGAVRVDDLTGQVSYDAVHALWQHERLDFVHADGGQAKYLETAAEMVDVDEFIARGIGEALGG</sequence>
<comment type="caution">
    <text evidence="1">The sequence shown here is derived from an EMBL/GenBank/DDBJ whole genome shotgun (WGS) entry which is preliminary data.</text>
</comment>
<organism evidence="1 2">
    <name type="scientific">Microbacterium thalli</name>
    <dbReference type="NCBI Taxonomy" id="3027921"/>
    <lineage>
        <taxon>Bacteria</taxon>
        <taxon>Bacillati</taxon>
        <taxon>Actinomycetota</taxon>
        <taxon>Actinomycetes</taxon>
        <taxon>Micrococcales</taxon>
        <taxon>Microbacteriaceae</taxon>
        <taxon>Microbacterium</taxon>
    </lineage>
</organism>
<keyword evidence="2" id="KW-1185">Reference proteome</keyword>